<dbReference type="InterPro" id="IPR016032">
    <property type="entry name" value="Sig_transdc_resp-reg_C-effctor"/>
</dbReference>
<dbReference type="CDD" id="cd17535">
    <property type="entry name" value="REC_NarL-like"/>
    <property type="match status" value="1"/>
</dbReference>
<dbReference type="SUPFAM" id="SSF52172">
    <property type="entry name" value="CheY-like"/>
    <property type="match status" value="1"/>
</dbReference>
<dbReference type="PROSITE" id="PS50043">
    <property type="entry name" value="HTH_LUXR_2"/>
    <property type="match status" value="1"/>
</dbReference>
<sequence length="265" mass="30177">MIQNNVHSAANFSGEPPDLKTRYNYLFLPERGKRVQKLINFKRMETIRIALVDDQQLFRRGIALLMSENPDFRIVLQAANGNDCLRQLAEVRELPHIALVDMEMPEVDGIGLNVLLKERYPSVKVIILSVHEKQRLIARMIEAGASGYLFKNCDPEELTEAIYSTYRNGFYINQQVLKAIQHASSDKNKSLKSVNNIPIELTRREEEILRLICGEQSNAEIAGQLFISVRTVEGHRNNLLLKTGCQNTAGLVLFAVKYGIYEIDF</sequence>
<feature type="domain" description="Response regulatory" evidence="5">
    <location>
        <begin position="48"/>
        <end position="166"/>
    </location>
</feature>
<dbReference type="GO" id="GO:0000160">
    <property type="term" value="P:phosphorelay signal transduction system"/>
    <property type="evidence" value="ECO:0007669"/>
    <property type="project" value="InterPro"/>
</dbReference>
<dbReference type="EMBL" id="LVYD01000060">
    <property type="protein sequence ID" value="OQP60592.1"/>
    <property type="molecule type" value="Genomic_DNA"/>
</dbReference>
<proteinExistence type="predicted"/>
<dbReference type="InterPro" id="IPR058245">
    <property type="entry name" value="NreC/VraR/RcsB-like_REC"/>
</dbReference>
<evidence type="ECO:0000256" key="2">
    <source>
        <dbReference type="ARBA" id="ARBA00023125"/>
    </source>
</evidence>
<dbReference type="STRING" id="1703345.A3860_32785"/>
<evidence type="ECO:0000259" key="5">
    <source>
        <dbReference type="PROSITE" id="PS50110"/>
    </source>
</evidence>
<comment type="caution">
    <text evidence="6">The sequence shown here is derived from an EMBL/GenBank/DDBJ whole genome shotgun (WGS) entry which is preliminary data.</text>
</comment>
<dbReference type="Pfam" id="PF00196">
    <property type="entry name" value="GerE"/>
    <property type="match status" value="1"/>
</dbReference>
<dbReference type="SMART" id="SM00448">
    <property type="entry name" value="REC"/>
    <property type="match status" value="1"/>
</dbReference>
<dbReference type="PANTHER" id="PTHR43214:SF43">
    <property type="entry name" value="TWO-COMPONENT RESPONSE REGULATOR"/>
    <property type="match status" value="1"/>
</dbReference>
<evidence type="ECO:0000313" key="7">
    <source>
        <dbReference type="Proteomes" id="UP000192796"/>
    </source>
</evidence>
<organism evidence="6 7">
    <name type="scientific">Niastella vici</name>
    <dbReference type="NCBI Taxonomy" id="1703345"/>
    <lineage>
        <taxon>Bacteria</taxon>
        <taxon>Pseudomonadati</taxon>
        <taxon>Bacteroidota</taxon>
        <taxon>Chitinophagia</taxon>
        <taxon>Chitinophagales</taxon>
        <taxon>Chitinophagaceae</taxon>
        <taxon>Niastella</taxon>
    </lineage>
</organism>
<dbReference type="GO" id="GO:0003677">
    <property type="term" value="F:DNA binding"/>
    <property type="evidence" value="ECO:0007669"/>
    <property type="project" value="UniProtKB-KW"/>
</dbReference>
<evidence type="ECO:0000259" key="4">
    <source>
        <dbReference type="PROSITE" id="PS50043"/>
    </source>
</evidence>
<dbReference type="InterPro" id="IPR001789">
    <property type="entry name" value="Sig_transdc_resp-reg_receiver"/>
</dbReference>
<dbReference type="SMART" id="SM00421">
    <property type="entry name" value="HTH_LUXR"/>
    <property type="match status" value="1"/>
</dbReference>
<dbReference type="PANTHER" id="PTHR43214">
    <property type="entry name" value="TWO-COMPONENT RESPONSE REGULATOR"/>
    <property type="match status" value="1"/>
</dbReference>
<dbReference type="Proteomes" id="UP000192796">
    <property type="component" value="Unassembled WGS sequence"/>
</dbReference>
<keyword evidence="1 3" id="KW-0597">Phosphoprotein</keyword>
<gene>
    <name evidence="6" type="ORF">A3860_32785</name>
</gene>
<name>A0A1V9FQI4_9BACT</name>
<evidence type="ECO:0000313" key="6">
    <source>
        <dbReference type="EMBL" id="OQP60592.1"/>
    </source>
</evidence>
<keyword evidence="7" id="KW-1185">Reference proteome</keyword>
<dbReference type="InterPro" id="IPR000792">
    <property type="entry name" value="Tscrpt_reg_LuxR_C"/>
</dbReference>
<feature type="modified residue" description="4-aspartylphosphate" evidence="3">
    <location>
        <position position="101"/>
    </location>
</feature>
<reference evidence="6 7" key="1">
    <citation type="submission" date="2016-03" db="EMBL/GenBank/DDBJ databases">
        <title>Niastella vici sp. nov., isolated from farmland soil.</title>
        <authorList>
            <person name="Chen L."/>
            <person name="Wang D."/>
            <person name="Yang S."/>
            <person name="Wang G."/>
        </authorList>
    </citation>
    <scope>NUCLEOTIDE SEQUENCE [LARGE SCALE GENOMIC DNA]</scope>
    <source>
        <strain evidence="6 7">DJ57</strain>
    </source>
</reference>
<dbReference type="InterPro" id="IPR039420">
    <property type="entry name" value="WalR-like"/>
</dbReference>
<dbReference type="AlphaFoldDB" id="A0A1V9FQI4"/>
<dbReference type="PROSITE" id="PS50110">
    <property type="entry name" value="RESPONSE_REGULATORY"/>
    <property type="match status" value="1"/>
</dbReference>
<dbReference type="PRINTS" id="PR00038">
    <property type="entry name" value="HTHLUXR"/>
</dbReference>
<keyword evidence="2" id="KW-0238">DNA-binding</keyword>
<protein>
    <recommendedName>
        <fullName evidence="8">DNA-binding response regulator</fullName>
    </recommendedName>
</protein>
<dbReference type="CDD" id="cd06170">
    <property type="entry name" value="LuxR_C_like"/>
    <property type="match status" value="1"/>
</dbReference>
<evidence type="ECO:0000256" key="1">
    <source>
        <dbReference type="ARBA" id="ARBA00022553"/>
    </source>
</evidence>
<dbReference type="GO" id="GO:0006355">
    <property type="term" value="P:regulation of DNA-templated transcription"/>
    <property type="evidence" value="ECO:0007669"/>
    <property type="project" value="InterPro"/>
</dbReference>
<dbReference type="SUPFAM" id="SSF46894">
    <property type="entry name" value="C-terminal effector domain of the bipartite response regulators"/>
    <property type="match status" value="1"/>
</dbReference>
<dbReference type="Pfam" id="PF00072">
    <property type="entry name" value="Response_reg"/>
    <property type="match status" value="1"/>
</dbReference>
<accession>A0A1V9FQI4</accession>
<dbReference type="Gene3D" id="3.40.50.2300">
    <property type="match status" value="1"/>
</dbReference>
<dbReference type="InterPro" id="IPR011006">
    <property type="entry name" value="CheY-like_superfamily"/>
</dbReference>
<evidence type="ECO:0000256" key="3">
    <source>
        <dbReference type="PROSITE-ProRule" id="PRU00169"/>
    </source>
</evidence>
<feature type="domain" description="HTH luxR-type" evidence="4">
    <location>
        <begin position="194"/>
        <end position="259"/>
    </location>
</feature>
<evidence type="ECO:0008006" key="8">
    <source>
        <dbReference type="Google" id="ProtNLM"/>
    </source>
</evidence>